<feature type="non-terminal residue" evidence="4">
    <location>
        <position position="1"/>
    </location>
</feature>
<evidence type="ECO:0000313" key="4">
    <source>
        <dbReference type="EMBL" id="KNC22869.1"/>
    </source>
</evidence>
<dbReference type="GO" id="GO:0010960">
    <property type="term" value="P:magnesium ion homeostasis"/>
    <property type="evidence" value="ECO:0007669"/>
    <property type="project" value="InterPro"/>
</dbReference>
<evidence type="ECO:0000259" key="3">
    <source>
        <dbReference type="PROSITE" id="PS51846"/>
    </source>
</evidence>
<keyword evidence="2" id="KW-1133">Transmembrane helix</keyword>
<comment type="caution">
    <text evidence="4">The sequence shown here is derived from an EMBL/GenBank/DDBJ whole genome shotgun (WGS) entry which is preliminary data.</text>
</comment>
<keyword evidence="2" id="KW-0472">Membrane</keyword>
<keyword evidence="1" id="KW-0677">Repeat</keyword>
<dbReference type="InterPro" id="IPR045095">
    <property type="entry name" value="ACDP"/>
</dbReference>
<proteinExistence type="predicted"/>
<reference evidence="4 5" key="1">
    <citation type="journal article" date="2015" name="Nat. Commun.">
        <title>Lucilia cuprina genome unlocks parasitic fly biology to underpin future interventions.</title>
        <authorList>
            <person name="Anstead C.A."/>
            <person name="Korhonen P.K."/>
            <person name="Young N.D."/>
            <person name="Hall R.S."/>
            <person name="Jex A.R."/>
            <person name="Murali S.C."/>
            <person name="Hughes D.S."/>
            <person name="Lee S.F."/>
            <person name="Perry T."/>
            <person name="Stroehlein A.J."/>
            <person name="Ansell B.R."/>
            <person name="Breugelmans B."/>
            <person name="Hofmann A."/>
            <person name="Qu J."/>
            <person name="Dugan S."/>
            <person name="Lee S.L."/>
            <person name="Chao H."/>
            <person name="Dinh H."/>
            <person name="Han Y."/>
            <person name="Doddapaneni H.V."/>
            <person name="Worley K.C."/>
            <person name="Muzny D.M."/>
            <person name="Ioannidis P."/>
            <person name="Waterhouse R.M."/>
            <person name="Zdobnov E.M."/>
            <person name="James P.J."/>
            <person name="Bagnall N.H."/>
            <person name="Kotze A.C."/>
            <person name="Gibbs R.A."/>
            <person name="Richards S."/>
            <person name="Batterham P."/>
            <person name="Gasser R.B."/>
        </authorList>
    </citation>
    <scope>NUCLEOTIDE SEQUENCE [LARGE SCALE GENOMIC DNA]</scope>
    <source>
        <strain evidence="4 5">LS</strain>
        <tissue evidence="4">Full body</tissue>
    </source>
</reference>
<dbReference type="AlphaFoldDB" id="A0A0L0BUJ9"/>
<dbReference type="GO" id="GO:0005737">
    <property type="term" value="C:cytoplasm"/>
    <property type="evidence" value="ECO:0007669"/>
    <property type="project" value="TreeGrafter"/>
</dbReference>
<dbReference type="InterPro" id="IPR046342">
    <property type="entry name" value="CBS_dom_sf"/>
</dbReference>
<organism evidence="4 5">
    <name type="scientific">Lucilia cuprina</name>
    <name type="common">Green bottle fly</name>
    <name type="synonym">Australian sheep blowfly</name>
    <dbReference type="NCBI Taxonomy" id="7375"/>
    <lineage>
        <taxon>Eukaryota</taxon>
        <taxon>Metazoa</taxon>
        <taxon>Ecdysozoa</taxon>
        <taxon>Arthropoda</taxon>
        <taxon>Hexapoda</taxon>
        <taxon>Insecta</taxon>
        <taxon>Pterygota</taxon>
        <taxon>Neoptera</taxon>
        <taxon>Endopterygota</taxon>
        <taxon>Diptera</taxon>
        <taxon>Brachycera</taxon>
        <taxon>Muscomorpha</taxon>
        <taxon>Oestroidea</taxon>
        <taxon>Calliphoridae</taxon>
        <taxon>Luciliinae</taxon>
        <taxon>Lucilia</taxon>
    </lineage>
</organism>
<gene>
    <name evidence="4" type="ORF">FF38_14040</name>
</gene>
<sequence>VLSSTAAIVVFGEIIPQSICVRYGLPLGAYFAPFVKALMYLMYPIAVPIAKILDYMLGEDHGTFYKKAGLKSLVSLHHHIGIDRLNEDEVTIISAVLDLKDKPVQQIMTPMKDVFILSSDTILDEQMVEKILFVL</sequence>
<dbReference type="EMBL" id="JRES01001445">
    <property type="protein sequence ID" value="KNC22869.1"/>
    <property type="molecule type" value="Genomic_DNA"/>
</dbReference>
<feature type="non-terminal residue" evidence="4">
    <location>
        <position position="135"/>
    </location>
</feature>
<dbReference type="OrthoDB" id="5353557at2759"/>
<keyword evidence="2" id="KW-0812">Transmembrane</keyword>
<evidence type="ECO:0000256" key="1">
    <source>
        <dbReference type="ARBA" id="ARBA00022737"/>
    </source>
</evidence>
<dbReference type="Gene3D" id="3.10.580.10">
    <property type="entry name" value="CBS-domain"/>
    <property type="match status" value="1"/>
</dbReference>
<evidence type="ECO:0000313" key="5">
    <source>
        <dbReference type="Proteomes" id="UP000037069"/>
    </source>
</evidence>
<accession>A0A0L0BUJ9</accession>
<dbReference type="Proteomes" id="UP000037069">
    <property type="component" value="Unassembled WGS sequence"/>
</dbReference>
<dbReference type="GO" id="GO:0016020">
    <property type="term" value="C:membrane"/>
    <property type="evidence" value="ECO:0007669"/>
    <property type="project" value="UniProtKB-UniRule"/>
</dbReference>
<feature type="domain" description="CNNM transmembrane" evidence="3">
    <location>
        <begin position="1"/>
        <end position="89"/>
    </location>
</feature>
<dbReference type="GO" id="GO:0030026">
    <property type="term" value="P:intracellular manganese ion homeostasis"/>
    <property type="evidence" value="ECO:0007669"/>
    <property type="project" value="TreeGrafter"/>
</dbReference>
<dbReference type="PANTHER" id="PTHR12064:SF97">
    <property type="entry name" value="METAL TRANSPORTER CNNM-5"/>
    <property type="match status" value="1"/>
</dbReference>
<keyword evidence="5" id="KW-1185">Reference proteome</keyword>
<protein>
    <recommendedName>
        <fullName evidence="3">CNNM transmembrane domain-containing protein</fullName>
    </recommendedName>
</protein>
<name>A0A0L0BUJ9_LUCCU</name>
<evidence type="ECO:0000256" key="2">
    <source>
        <dbReference type="PROSITE-ProRule" id="PRU01193"/>
    </source>
</evidence>
<dbReference type="InterPro" id="IPR002550">
    <property type="entry name" value="CNNM"/>
</dbReference>
<dbReference type="Pfam" id="PF01595">
    <property type="entry name" value="CNNM"/>
    <property type="match status" value="1"/>
</dbReference>
<dbReference type="PANTHER" id="PTHR12064">
    <property type="entry name" value="METAL TRANSPORTER CNNM"/>
    <property type="match status" value="1"/>
</dbReference>
<dbReference type="STRING" id="7375.A0A0L0BUJ9"/>
<dbReference type="PROSITE" id="PS51846">
    <property type="entry name" value="CNNM"/>
    <property type="match status" value="1"/>
</dbReference>